<evidence type="ECO:0000313" key="4">
    <source>
        <dbReference type="EMBL" id="MTV37373.1"/>
    </source>
</evidence>
<organism evidence="4 5">
    <name type="scientific">Duganella radicis</name>
    <dbReference type="NCBI Taxonomy" id="551988"/>
    <lineage>
        <taxon>Bacteria</taxon>
        <taxon>Pseudomonadati</taxon>
        <taxon>Pseudomonadota</taxon>
        <taxon>Betaproteobacteria</taxon>
        <taxon>Burkholderiales</taxon>
        <taxon>Oxalobacteraceae</taxon>
        <taxon>Telluria group</taxon>
        <taxon>Duganella</taxon>
    </lineage>
</organism>
<dbReference type="SUPFAM" id="SSF56349">
    <property type="entry name" value="DNA breaking-rejoining enzymes"/>
    <property type="match status" value="1"/>
</dbReference>
<evidence type="ECO:0000256" key="2">
    <source>
        <dbReference type="ARBA" id="ARBA00023172"/>
    </source>
</evidence>
<dbReference type="Gene3D" id="1.10.443.10">
    <property type="entry name" value="Intergrase catalytic core"/>
    <property type="match status" value="1"/>
</dbReference>
<dbReference type="Pfam" id="PF00589">
    <property type="entry name" value="Phage_integrase"/>
    <property type="match status" value="1"/>
</dbReference>
<protein>
    <submittedName>
        <fullName evidence="4">Tyrosine-type recombinase/integrase</fullName>
    </submittedName>
</protein>
<dbReference type="GO" id="GO:0003677">
    <property type="term" value="F:DNA binding"/>
    <property type="evidence" value="ECO:0007669"/>
    <property type="project" value="InterPro"/>
</dbReference>
<keyword evidence="5" id="KW-1185">Reference proteome</keyword>
<evidence type="ECO:0000313" key="5">
    <source>
        <dbReference type="Proteomes" id="UP000475582"/>
    </source>
</evidence>
<sequence length="151" mass="16426">MRVKEIAALTVGDVYSATGEVKSFVALTAEQTKDRQGRTIVLNTKLKDSLQSYLRTSKLKLHETSKPLLRSQKGSAFSANSLCQLFARLYSAAGIEGATSHSGRRTFITNLAHKGVSAKVLMTLAGHKHMSTTQRYIDVNDAMLAQAVELA</sequence>
<feature type="domain" description="Tyr recombinase" evidence="3">
    <location>
        <begin position="1"/>
        <end position="149"/>
    </location>
</feature>
<name>A0A6L6PEN7_9BURK</name>
<evidence type="ECO:0000256" key="1">
    <source>
        <dbReference type="ARBA" id="ARBA00022908"/>
    </source>
</evidence>
<dbReference type="InterPro" id="IPR013762">
    <property type="entry name" value="Integrase-like_cat_sf"/>
</dbReference>
<keyword evidence="1" id="KW-0229">DNA integration</keyword>
<dbReference type="InterPro" id="IPR002104">
    <property type="entry name" value="Integrase_catalytic"/>
</dbReference>
<proteinExistence type="predicted"/>
<dbReference type="GO" id="GO:0015074">
    <property type="term" value="P:DNA integration"/>
    <property type="evidence" value="ECO:0007669"/>
    <property type="project" value="UniProtKB-KW"/>
</dbReference>
<dbReference type="PROSITE" id="PS51898">
    <property type="entry name" value="TYR_RECOMBINASE"/>
    <property type="match status" value="1"/>
</dbReference>
<dbReference type="Proteomes" id="UP000475582">
    <property type="component" value="Unassembled WGS sequence"/>
</dbReference>
<evidence type="ECO:0000259" key="3">
    <source>
        <dbReference type="PROSITE" id="PS51898"/>
    </source>
</evidence>
<dbReference type="CDD" id="cd00397">
    <property type="entry name" value="DNA_BRE_C"/>
    <property type="match status" value="1"/>
</dbReference>
<dbReference type="InterPro" id="IPR011010">
    <property type="entry name" value="DNA_brk_join_enz"/>
</dbReference>
<reference evidence="4 5" key="1">
    <citation type="submission" date="2019-11" db="EMBL/GenBank/DDBJ databases">
        <title>Type strains purchased from KCTC, JCM and DSMZ.</title>
        <authorList>
            <person name="Lu H."/>
        </authorList>
    </citation>
    <scope>NUCLEOTIDE SEQUENCE [LARGE SCALE GENOMIC DNA]</scope>
    <source>
        <strain evidence="4 5">KCTC 22382</strain>
    </source>
</reference>
<dbReference type="AlphaFoldDB" id="A0A6L6PEN7"/>
<accession>A0A6L6PEN7</accession>
<dbReference type="OrthoDB" id="305957at2"/>
<keyword evidence="2" id="KW-0233">DNA recombination</keyword>
<gene>
    <name evidence="4" type="ORF">GM676_07225</name>
</gene>
<dbReference type="PANTHER" id="PTHR30349">
    <property type="entry name" value="PHAGE INTEGRASE-RELATED"/>
    <property type="match status" value="1"/>
</dbReference>
<dbReference type="EMBL" id="WNKY01000005">
    <property type="protein sequence ID" value="MTV37373.1"/>
    <property type="molecule type" value="Genomic_DNA"/>
</dbReference>
<dbReference type="GO" id="GO:0006310">
    <property type="term" value="P:DNA recombination"/>
    <property type="evidence" value="ECO:0007669"/>
    <property type="project" value="UniProtKB-KW"/>
</dbReference>
<dbReference type="InterPro" id="IPR050090">
    <property type="entry name" value="Tyrosine_recombinase_XerCD"/>
</dbReference>
<comment type="caution">
    <text evidence="4">The sequence shown here is derived from an EMBL/GenBank/DDBJ whole genome shotgun (WGS) entry which is preliminary data.</text>
</comment>